<dbReference type="EMBL" id="JAVYAA010000002">
    <property type="protein sequence ID" value="MDT8976563.1"/>
    <property type="molecule type" value="Genomic_DNA"/>
</dbReference>
<dbReference type="Proteomes" id="UP001250538">
    <property type="component" value="Unassembled WGS sequence"/>
</dbReference>
<proteinExistence type="predicted"/>
<reference evidence="2" key="1">
    <citation type="submission" date="2023-09" db="EMBL/GenBank/DDBJ databases">
        <title>Paenibacillus sp. chi10 Genome sequencing and assembly.</title>
        <authorList>
            <person name="Kim I."/>
        </authorList>
    </citation>
    <scope>NUCLEOTIDE SEQUENCE [LARGE SCALE GENOMIC DNA]</scope>
    <source>
        <strain evidence="2">chi10</strain>
    </source>
</reference>
<sequence length="151" mass="16652">MRTIKIIFVAAMFLVITSCTFLKYDQLFIVQQGDTADVPFQEKKNGRVTVVYNASTVDFVVSARGLQAGKGYNISVADANGKGVMFGPKENVVIRLGTIEDETIFKSNGKGNLFVSMINPVRIAEAREMVLQIKAADGTEIIKSRPFRLEN</sequence>
<dbReference type="RefSeq" id="WP_315745207.1">
    <property type="nucleotide sequence ID" value="NZ_JAVYAA010000002.1"/>
</dbReference>
<evidence type="ECO:0000313" key="2">
    <source>
        <dbReference type="Proteomes" id="UP001250538"/>
    </source>
</evidence>
<name>A0AAJ2JT35_9BACL</name>
<protein>
    <submittedName>
        <fullName evidence="1">Uncharacterized protein</fullName>
    </submittedName>
</protein>
<dbReference type="PROSITE" id="PS51257">
    <property type="entry name" value="PROKAR_LIPOPROTEIN"/>
    <property type="match status" value="1"/>
</dbReference>
<dbReference type="AlphaFoldDB" id="A0AAJ2JT35"/>
<keyword evidence="2" id="KW-1185">Reference proteome</keyword>
<accession>A0AAJ2JT35</accession>
<comment type="caution">
    <text evidence="1">The sequence shown here is derived from an EMBL/GenBank/DDBJ whole genome shotgun (WGS) entry which is preliminary data.</text>
</comment>
<gene>
    <name evidence="1" type="ORF">RQP50_09950</name>
</gene>
<evidence type="ECO:0000313" key="1">
    <source>
        <dbReference type="EMBL" id="MDT8976563.1"/>
    </source>
</evidence>
<organism evidence="1 2">
    <name type="scientific">Paenibacillus suaedae</name>
    <dbReference type="NCBI Taxonomy" id="3077233"/>
    <lineage>
        <taxon>Bacteria</taxon>
        <taxon>Bacillati</taxon>
        <taxon>Bacillota</taxon>
        <taxon>Bacilli</taxon>
        <taxon>Bacillales</taxon>
        <taxon>Paenibacillaceae</taxon>
        <taxon>Paenibacillus</taxon>
    </lineage>
</organism>